<reference evidence="2 3" key="1">
    <citation type="submission" date="2016-10" db="EMBL/GenBank/DDBJ databases">
        <authorList>
            <person name="de Groot N.N."/>
        </authorList>
    </citation>
    <scope>NUCLEOTIDE SEQUENCE [LARGE SCALE GENOMIC DNA]</scope>
    <source>
        <strain evidence="2 3">JCM 21544</strain>
    </source>
</reference>
<keyword evidence="1" id="KW-1133">Transmembrane helix</keyword>
<proteinExistence type="predicted"/>
<sequence>MKLPHDSFAGTLGAGLVLTLGVYLLLRFWLVA</sequence>
<protein>
    <submittedName>
        <fullName evidence="2">Uncharacterized protein</fullName>
    </submittedName>
</protein>
<accession>A0A1G8VHA9</accession>
<evidence type="ECO:0000313" key="2">
    <source>
        <dbReference type="EMBL" id="SDJ65506.1"/>
    </source>
</evidence>
<name>A0A1G8VHA9_9PSED</name>
<organism evidence="2 3">
    <name type="scientific">Pseudomonas indica</name>
    <dbReference type="NCBI Taxonomy" id="137658"/>
    <lineage>
        <taxon>Bacteria</taxon>
        <taxon>Pseudomonadati</taxon>
        <taxon>Pseudomonadota</taxon>
        <taxon>Gammaproteobacteria</taxon>
        <taxon>Pseudomonadales</taxon>
        <taxon>Pseudomonadaceae</taxon>
        <taxon>Pseudomonas</taxon>
    </lineage>
</organism>
<evidence type="ECO:0000256" key="1">
    <source>
        <dbReference type="SAM" id="Phobius"/>
    </source>
</evidence>
<dbReference type="AlphaFoldDB" id="A0A1G8VHA9"/>
<feature type="transmembrane region" description="Helical" evidence="1">
    <location>
        <begin position="12"/>
        <end position="30"/>
    </location>
</feature>
<gene>
    <name evidence="2" type="ORF">SAMN05216186_102233</name>
</gene>
<keyword evidence="1" id="KW-0472">Membrane</keyword>
<dbReference type="Proteomes" id="UP000198706">
    <property type="component" value="Unassembled WGS sequence"/>
</dbReference>
<evidence type="ECO:0000313" key="3">
    <source>
        <dbReference type="Proteomes" id="UP000198706"/>
    </source>
</evidence>
<keyword evidence="1" id="KW-0812">Transmembrane</keyword>
<keyword evidence="3" id="KW-1185">Reference proteome</keyword>
<dbReference type="EMBL" id="FNFD01000002">
    <property type="protein sequence ID" value="SDJ65506.1"/>
    <property type="molecule type" value="Genomic_DNA"/>
</dbReference>